<evidence type="ECO:0000313" key="1">
    <source>
        <dbReference type="EMBL" id="KAK2961751.1"/>
    </source>
</evidence>
<name>A0ABQ9YDA8_9EUKA</name>
<dbReference type="EMBL" id="JARBJD010000014">
    <property type="protein sequence ID" value="KAK2961751.1"/>
    <property type="molecule type" value="Genomic_DNA"/>
</dbReference>
<organism evidence="1 2">
    <name type="scientific">Blattamonas nauphoetae</name>
    <dbReference type="NCBI Taxonomy" id="2049346"/>
    <lineage>
        <taxon>Eukaryota</taxon>
        <taxon>Metamonada</taxon>
        <taxon>Preaxostyla</taxon>
        <taxon>Oxymonadida</taxon>
        <taxon>Blattamonas</taxon>
    </lineage>
</organism>
<sequence length="191" mass="20958">MDSTRIGSWNGLLIDQRQPGASTSNVVEIETSLSDCRLENVTGAASNRHADGGCKLWRQRLLSNSITKSSSVLSGTVIRDFNDGGDLLCANTTFASCSTSTDPPITRHSIEATLLQPYLLPNLRQHTSKDIKYEWTDSAYQNMPDTISFSSCSFTDIDGEDPSDSFWSHAFSTICLRCPSSLFIDKGSFNN</sequence>
<accession>A0ABQ9YDA8</accession>
<gene>
    <name evidence="1" type="ORF">BLNAU_3188</name>
</gene>
<dbReference type="Proteomes" id="UP001281761">
    <property type="component" value="Unassembled WGS sequence"/>
</dbReference>
<keyword evidence="2" id="KW-1185">Reference proteome</keyword>
<reference evidence="1 2" key="1">
    <citation type="journal article" date="2022" name="bioRxiv">
        <title>Genomics of Preaxostyla Flagellates Illuminates Evolutionary Transitions and the Path Towards Mitochondrial Loss.</title>
        <authorList>
            <person name="Novak L.V.F."/>
            <person name="Treitli S.C."/>
            <person name="Pyrih J."/>
            <person name="Halakuc P."/>
            <person name="Pipaliya S.V."/>
            <person name="Vacek V."/>
            <person name="Brzon O."/>
            <person name="Soukal P."/>
            <person name="Eme L."/>
            <person name="Dacks J.B."/>
            <person name="Karnkowska A."/>
            <person name="Elias M."/>
            <person name="Hampl V."/>
        </authorList>
    </citation>
    <scope>NUCLEOTIDE SEQUENCE [LARGE SCALE GENOMIC DNA]</scope>
    <source>
        <strain evidence="1">NAU3</strain>
        <tissue evidence="1">Gut</tissue>
    </source>
</reference>
<comment type="caution">
    <text evidence="1">The sequence shown here is derived from an EMBL/GenBank/DDBJ whole genome shotgun (WGS) entry which is preliminary data.</text>
</comment>
<protein>
    <submittedName>
        <fullName evidence="1">Uncharacterized protein</fullName>
    </submittedName>
</protein>
<evidence type="ECO:0000313" key="2">
    <source>
        <dbReference type="Proteomes" id="UP001281761"/>
    </source>
</evidence>
<proteinExistence type="predicted"/>